<protein>
    <submittedName>
        <fullName evidence="2">Uncharacterized protein</fullName>
    </submittedName>
</protein>
<evidence type="ECO:0000256" key="1">
    <source>
        <dbReference type="SAM" id="Phobius"/>
    </source>
</evidence>
<organism evidence="2 3">
    <name type="scientific">Glutamicibacter halophytocola</name>
    <dbReference type="NCBI Taxonomy" id="1933880"/>
    <lineage>
        <taxon>Bacteria</taxon>
        <taxon>Bacillati</taxon>
        <taxon>Actinomycetota</taxon>
        <taxon>Actinomycetes</taxon>
        <taxon>Micrococcales</taxon>
        <taxon>Micrococcaceae</taxon>
        <taxon>Glutamicibacter</taxon>
    </lineage>
</organism>
<keyword evidence="1" id="KW-1133">Transmembrane helix</keyword>
<dbReference type="EMBL" id="CP102487">
    <property type="protein sequence ID" value="UUX58720.1"/>
    <property type="molecule type" value="Genomic_DNA"/>
</dbReference>
<reference evidence="2" key="1">
    <citation type="journal article" date="2022" name="Pest Manag. Sci.">
        <title>Glutamicibacter halophytocola-mediated host fitness of potato tuber moth on Solanaceae crops.</title>
        <authorList>
            <person name="Wang W."/>
            <person name="Xiao G."/>
            <person name="Du G."/>
            <person name="Chang L."/>
            <person name="Yang Y."/>
            <person name="Ye J."/>
            <person name="Chen B."/>
        </authorList>
    </citation>
    <scope>NUCLEOTIDE SEQUENCE</scope>
    <source>
        <strain evidence="2">S2</strain>
    </source>
</reference>
<dbReference type="AlphaFoldDB" id="A0AA95BQ00"/>
<sequence>MASTLRMAKTAHISHLAAFLGLMDYRKIPATGSRDGLVAGLLAIYCRLFRVVFSVVIASGRLTLAAMVSEKTILVPLAQNARS</sequence>
<name>A0AA95BQ00_9MICC</name>
<keyword evidence="1" id="KW-0812">Transmembrane</keyword>
<dbReference type="Proteomes" id="UP001060018">
    <property type="component" value="Chromosome"/>
</dbReference>
<gene>
    <name evidence="2" type="ORF">NUH22_15710</name>
</gene>
<accession>A0AA95BQ00</accession>
<feature type="transmembrane region" description="Helical" evidence="1">
    <location>
        <begin position="36"/>
        <end position="58"/>
    </location>
</feature>
<dbReference type="RefSeq" id="WP_257745582.1">
    <property type="nucleotide sequence ID" value="NZ_CP102487.1"/>
</dbReference>
<evidence type="ECO:0000313" key="3">
    <source>
        <dbReference type="Proteomes" id="UP001060018"/>
    </source>
</evidence>
<proteinExistence type="predicted"/>
<evidence type="ECO:0000313" key="2">
    <source>
        <dbReference type="EMBL" id="UUX58720.1"/>
    </source>
</evidence>
<keyword evidence="1" id="KW-0472">Membrane</keyword>